<dbReference type="EMBL" id="JAINUG010002153">
    <property type="protein sequence ID" value="KAJ8351034.1"/>
    <property type="molecule type" value="Genomic_DNA"/>
</dbReference>
<evidence type="ECO:0000313" key="1">
    <source>
        <dbReference type="EMBL" id="KAJ8351034.1"/>
    </source>
</evidence>
<proteinExistence type="predicted"/>
<protein>
    <submittedName>
        <fullName evidence="1">Uncharacterized protein</fullName>
    </submittedName>
</protein>
<organism evidence="1 2">
    <name type="scientific">Aldrovandia affinis</name>
    <dbReference type="NCBI Taxonomy" id="143900"/>
    <lineage>
        <taxon>Eukaryota</taxon>
        <taxon>Metazoa</taxon>
        <taxon>Chordata</taxon>
        <taxon>Craniata</taxon>
        <taxon>Vertebrata</taxon>
        <taxon>Euteleostomi</taxon>
        <taxon>Actinopterygii</taxon>
        <taxon>Neopterygii</taxon>
        <taxon>Teleostei</taxon>
        <taxon>Notacanthiformes</taxon>
        <taxon>Halosauridae</taxon>
        <taxon>Aldrovandia</taxon>
    </lineage>
</organism>
<name>A0AAD7R0P0_9TELE</name>
<reference evidence="1" key="1">
    <citation type="journal article" date="2023" name="Science">
        <title>Genome structures resolve the early diversification of teleost fishes.</title>
        <authorList>
            <person name="Parey E."/>
            <person name="Louis A."/>
            <person name="Montfort J."/>
            <person name="Bouchez O."/>
            <person name="Roques C."/>
            <person name="Iampietro C."/>
            <person name="Lluch J."/>
            <person name="Castinel A."/>
            <person name="Donnadieu C."/>
            <person name="Desvignes T."/>
            <person name="Floi Bucao C."/>
            <person name="Jouanno E."/>
            <person name="Wen M."/>
            <person name="Mejri S."/>
            <person name="Dirks R."/>
            <person name="Jansen H."/>
            <person name="Henkel C."/>
            <person name="Chen W.J."/>
            <person name="Zahm M."/>
            <person name="Cabau C."/>
            <person name="Klopp C."/>
            <person name="Thompson A.W."/>
            <person name="Robinson-Rechavi M."/>
            <person name="Braasch I."/>
            <person name="Lecointre G."/>
            <person name="Bobe J."/>
            <person name="Postlethwait J.H."/>
            <person name="Berthelot C."/>
            <person name="Roest Crollius H."/>
            <person name="Guiguen Y."/>
        </authorList>
    </citation>
    <scope>NUCLEOTIDE SEQUENCE</scope>
    <source>
        <strain evidence="1">NC1722</strain>
    </source>
</reference>
<accession>A0AAD7R0P0</accession>
<dbReference type="AlphaFoldDB" id="A0AAD7R0P0"/>
<comment type="caution">
    <text evidence="1">The sequence shown here is derived from an EMBL/GenBank/DDBJ whole genome shotgun (WGS) entry which is preliminary data.</text>
</comment>
<evidence type="ECO:0000313" key="2">
    <source>
        <dbReference type="Proteomes" id="UP001221898"/>
    </source>
</evidence>
<gene>
    <name evidence="1" type="ORF">AAFF_G00159570</name>
</gene>
<sequence length="109" mass="12285">MSTLHKDAAVSTRRIGKPQMILDYNSNKGGVDCLDKLSKQAGYLPYSHESKTHNPDRQGYGLRLEIPHFLQQVMEEKLSALLMARDRHYVAWYGGLDTAAVDSPIQRAI</sequence>
<keyword evidence="2" id="KW-1185">Reference proteome</keyword>
<dbReference type="Proteomes" id="UP001221898">
    <property type="component" value="Unassembled WGS sequence"/>
</dbReference>